<dbReference type="RefSeq" id="WP_338252801.1">
    <property type="nucleotide sequence ID" value="NZ_AP028907.1"/>
</dbReference>
<reference evidence="4 5" key="1">
    <citation type="submission" date="2023-09" db="EMBL/GenBank/DDBJ databases">
        <title>Pyrofollis japonicus gen. nov. sp. nov., a novel member of the family Pyrodictiaceae isolated from the Iheya North hydrothermal field.</title>
        <authorList>
            <person name="Miyazaki U."/>
            <person name="Sanari M."/>
            <person name="Tame A."/>
            <person name="Kitajima M."/>
            <person name="Okamoto A."/>
            <person name="Sawayama S."/>
            <person name="Miyazaki J."/>
            <person name="Takai K."/>
            <person name="Nakagawa S."/>
        </authorList>
    </citation>
    <scope>NUCLEOTIDE SEQUENCE [LARGE SCALE GENOMIC DNA]</scope>
    <source>
        <strain evidence="4 5">AV2</strain>
    </source>
</reference>
<keyword evidence="5" id="KW-1185">Reference proteome</keyword>
<dbReference type="GeneID" id="89289177"/>
<dbReference type="Proteomes" id="UP001341135">
    <property type="component" value="Chromosome"/>
</dbReference>
<dbReference type="InterPro" id="IPR016181">
    <property type="entry name" value="Acyl_CoA_acyltransferase"/>
</dbReference>
<dbReference type="PROSITE" id="PS51186">
    <property type="entry name" value="GNAT"/>
    <property type="match status" value="1"/>
</dbReference>
<dbReference type="EMBL" id="AP028907">
    <property type="protein sequence ID" value="BES81591.1"/>
    <property type="molecule type" value="Genomic_DNA"/>
</dbReference>
<accession>A0ABN6ZTW6</accession>
<keyword evidence="1" id="KW-0808">Transferase</keyword>
<evidence type="ECO:0000313" key="5">
    <source>
        <dbReference type="Proteomes" id="UP001341135"/>
    </source>
</evidence>
<sequence>MRYHGALAGSEVVSIASAYIRMREVWVIGGVYTDPRYRSRGYGKTAVSSVTEAALSAGAAAMLHVAEGNTAAVRLYRRLGYRVVRHRPWVFCRPQQAPEERG</sequence>
<name>A0ABN6ZTW6_9CREN</name>
<dbReference type="PANTHER" id="PTHR43420">
    <property type="entry name" value="ACETYLTRANSFERASE"/>
    <property type="match status" value="1"/>
</dbReference>
<evidence type="ECO:0000256" key="2">
    <source>
        <dbReference type="ARBA" id="ARBA00023315"/>
    </source>
</evidence>
<evidence type="ECO:0000259" key="3">
    <source>
        <dbReference type="PROSITE" id="PS51186"/>
    </source>
</evidence>
<protein>
    <recommendedName>
        <fullName evidence="3">N-acetyltransferase domain-containing protein</fullName>
    </recommendedName>
</protein>
<dbReference type="Pfam" id="PF00583">
    <property type="entry name" value="Acetyltransf_1"/>
    <property type="match status" value="1"/>
</dbReference>
<dbReference type="InterPro" id="IPR000182">
    <property type="entry name" value="GNAT_dom"/>
</dbReference>
<keyword evidence="2" id="KW-0012">Acyltransferase</keyword>
<evidence type="ECO:0000256" key="1">
    <source>
        <dbReference type="ARBA" id="ARBA00022679"/>
    </source>
</evidence>
<feature type="domain" description="N-acetyltransferase" evidence="3">
    <location>
        <begin position="1"/>
        <end position="99"/>
    </location>
</feature>
<dbReference type="SUPFAM" id="SSF55729">
    <property type="entry name" value="Acyl-CoA N-acyltransferases (Nat)"/>
    <property type="match status" value="1"/>
</dbReference>
<dbReference type="InterPro" id="IPR050680">
    <property type="entry name" value="YpeA/RimI_acetyltransf"/>
</dbReference>
<dbReference type="Gene3D" id="3.40.630.30">
    <property type="match status" value="1"/>
</dbReference>
<evidence type="ECO:0000313" key="4">
    <source>
        <dbReference type="EMBL" id="BES81591.1"/>
    </source>
</evidence>
<organism evidence="4 5">
    <name type="scientific">Pyrodictium abyssi</name>
    <dbReference type="NCBI Taxonomy" id="54256"/>
    <lineage>
        <taxon>Archaea</taxon>
        <taxon>Thermoproteota</taxon>
        <taxon>Thermoprotei</taxon>
        <taxon>Desulfurococcales</taxon>
        <taxon>Pyrodictiaceae</taxon>
        <taxon>Pyrodictium</taxon>
    </lineage>
</organism>
<proteinExistence type="predicted"/>
<gene>
    <name evidence="4" type="ORF">PABY_11580</name>
</gene>